<comment type="caution">
    <text evidence="2">The sequence shown here is derived from an EMBL/GenBank/DDBJ whole genome shotgun (WGS) entry which is preliminary data.</text>
</comment>
<evidence type="ECO:0000313" key="3">
    <source>
        <dbReference type="Proteomes" id="UP000185696"/>
    </source>
</evidence>
<dbReference type="CDD" id="cd06587">
    <property type="entry name" value="VOC"/>
    <property type="match status" value="1"/>
</dbReference>
<proteinExistence type="predicted"/>
<dbReference type="Proteomes" id="UP000185696">
    <property type="component" value="Unassembled WGS sequence"/>
</dbReference>
<dbReference type="InterPro" id="IPR037523">
    <property type="entry name" value="VOC_core"/>
</dbReference>
<dbReference type="AlphaFoldDB" id="A0A7Z0WNK1"/>
<dbReference type="OrthoDB" id="5119162at2"/>
<dbReference type="SUPFAM" id="SSF54593">
    <property type="entry name" value="Glyoxalase/Bleomycin resistance protein/Dihydroxybiphenyl dioxygenase"/>
    <property type="match status" value="1"/>
</dbReference>
<protein>
    <recommendedName>
        <fullName evidence="1">VOC domain-containing protein</fullName>
    </recommendedName>
</protein>
<reference evidence="2 3" key="1">
    <citation type="submission" date="2016-12" db="EMBL/GenBank/DDBJ databases">
        <title>The draft genome sequence of Actinophytocola xinjiangensis.</title>
        <authorList>
            <person name="Wang W."/>
            <person name="Yuan L."/>
        </authorList>
    </citation>
    <scope>NUCLEOTIDE SEQUENCE [LARGE SCALE GENOMIC DNA]</scope>
    <source>
        <strain evidence="2 3">CGMCC 4.4663</strain>
    </source>
</reference>
<dbReference type="RefSeq" id="WP_075132928.1">
    <property type="nucleotide sequence ID" value="NZ_MSIF01000004.1"/>
</dbReference>
<dbReference type="PROSITE" id="PS51819">
    <property type="entry name" value="VOC"/>
    <property type="match status" value="1"/>
</dbReference>
<keyword evidence="3" id="KW-1185">Reference proteome</keyword>
<dbReference type="Pfam" id="PF00903">
    <property type="entry name" value="Glyoxalase"/>
    <property type="match status" value="1"/>
</dbReference>
<dbReference type="EMBL" id="MSIF01000004">
    <property type="protein sequence ID" value="OLF11693.1"/>
    <property type="molecule type" value="Genomic_DNA"/>
</dbReference>
<evidence type="ECO:0000259" key="1">
    <source>
        <dbReference type="PROSITE" id="PS51819"/>
    </source>
</evidence>
<dbReference type="InterPro" id="IPR029068">
    <property type="entry name" value="Glyas_Bleomycin-R_OHBP_Dase"/>
</dbReference>
<gene>
    <name evidence="2" type="ORF">BLA60_12250</name>
</gene>
<dbReference type="Gene3D" id="3.10.180.10">
    <property type="entry name" value="2,3-Dihydroxybiphenyl 1,2-Dioxygenase, domain 1"/>
    <property type="match status" value="1"/>
</dbReference>
<organism evidence="2 3">
    <name type="scientific">Actinophytocola xinjiangensis</name>
    <dbReference type="NCBI Taxonomy" id="485602"/>
    <lineage>
        <taxon>Bacteria</taxon>
        <taxon>Bacillati</taxon>
        <taxon>Actinomycetota</taxon>
        <taxon>Actinomycetes</taxon>
        <taxon>Pseudonocardiales</taxon>
        <taxon>Pseudonocardiaceae</taxon>
    </lineage>
</organism>
<sequence>MKLTFLYQPVTDLKAAIALYRDDLGFEESWREGESTVAFRLPGTEVELMLDVPPDTGPRWGAGGFYAVDDVDEFRRAHPDLDWQGEIDMPDGKGATFLDPSGNTVHLFDQTGDHSG</sequence>
<evidence type="ECO:0000313" key="2">
    <source>
        <dbReference type="EMBL" id="OLF11693.1"/>
    </source>
</evidence>
<accession>A0A7Z0WNK1</accession>
<feature type="domain" description="VOC" evidence="1">
    <location>
        <begin position="2"/>
        <end position="110"/>
    </location>
</feature>
<name>A0A7Z0WNK1_9PSEU</name>
<dbReference type="InterPro" id="IPR004360">
    <property type="entry name" value="Glyas_Fos-R_dOase_dom"/>
</dbReference>